<evidence type="ECO:0000256" key="2">
    <source>
        <dbReference type="ARBA" id="ARBA00009272"/>
    </source>
</evidence>
<accession>A0A939HBL4</accession>
<keyword evidence="6" id="KW-0282">Flagellum</keyword>
<dbReference type="GO" id="GO:0003774">
    <property type="term" value="F:cytoskeletal motor activity"/>
    <property type="evidence" value="ECO:0007669"/>
    <property type="project" value="InterPro"/>
</dbReference>
<dbReference type="GO" id="GO:0005198">
    <property type="term" value="F:structural molecule activity"/>
    <property type="evidence" value="ECO:0007669"/>
    <property type="project" value="UniProtKB-UniRule"/>
</dbReference>
<evidence type="ECO:0000256" key="1">
    <source>
        <dbReference type="ARBA" id="ARBA00004117"/>
    </source>
</evidence>
<evidence type="ECO:0000313" key="7">
    <source>
        <dbReference type="Proteomes" id="UP000664218"/>
    </source>
</evidence>
<dbReference type="Pfam" id="PF02049">
    <property type="entry name" value="FliE"/>
    <property type="match status" value="1"/>
</dbReference>
<keyword evidence="3 4" id="KW-0975">Bacterial flagellum</keyword>
<comment type="subcellular location">
    <subcellularLocation>
        <location evidence="1 4">Bacterial flagellum basal body</location>
    </subcellularLocation>
</comment>
<dbReference type="AlphaFoldDB" id="A0A939HBL4"/>
<evidence type="ECO:0000313" key="6">
    <source>
        <dbReference type="EMBL" id="MBO1265360.1"/>
    </source>
</evidence>
<keyword evidence="6" id="KW-0966">Cell projection</keyword>
<evidence type="ECO:0000256" key="4">
    <source>
        <dbReference type="HAMAP-Rule" id="MF_00724"/>
    </source>
</evidence>
<comment type="caution">
    <text evidence="6">The sequence shown here is derived from an EMBL/GenBank/DDBJ whole genome shotgun (WGS) entry which is preliminary data.</text>
</comment>
<dbReference type="HAMAP" id="MF_00724">
    <property type="entry name" value="FliE"/>
    <property type="match status" value="1"/>
</dbReference>
<evidence type="ECO:0000256" key="3">
    <source>
        <dbReference type="ARBA" id="ARBA00023143"/>
    </source>
</evidence>
<dbReference type="GO" id="GO:0071973">
    <property type="term" value="P:bacterial-type flagellum-dependent cell motility"/>
    <property type="evidence" value="ECO:0007669"/>
    <property type="project" value="InterPro"/>
</dbReference>
<keyword evidence="6" id="KW-0969">Cilium</keyword>
<dbReference type="PANTHER" id="PTHR34653">
    <property type="match status" value="1"/>
</dbReference>
<dbReference type="NCBIfam" id="TIGR00205">
    <property type="entry name" value="fliE"/>
    <property type="match status" value="1"/>
</dbReference>
<comment type="similarity">
    <text evidence="2 4">Belongs to the FliE family.</text>
</comment>
<dbReference type="Proteomes" id="UP000664218">
    <property type="component" value="Unassembled WGS sequence"/>
</dbReference>
<name>A0A939HBL4_9CLOT</name>
<dbReference type="GO" id="GO:0009425">
    <property type="term" value="C:bacterial-type flagellum basal body"/>
    <property type="evidence" value="ECO:0007669"/>
    <property type="project" value="UniProtKB-SubCell"/>
</dbReference>
<dbReference type="InterPro" id="IPR001624">
    <property type="entry name" value="FliE"/>
</dbReference>
<organism evidence="6 7">
    <name type="scientific">Proteiniclasticum aestuarii</name>
    <dbReference type="NCBI Taxonomy" id="2817862"/>
    <lineage>
        <taxon>Bacteria</taxon>
        <taxon>Bacillati</taxon>
        <taxon>Bacillota</taxon>
        <taxon>Clostridia</taxon>
        <taxon>Eubacteriales</taxon>
        <taxon>Clostridiaceae</taxon>
        <taxon>Proteiniclasticum</taxon>
    </lineage>
</organism>
<dbReference type="PRINTS" id="PR01006">
    <property type="entry name" value="FLGHOOKFLIE"/>
</dbReference>
<proteinExistence type="inferred from homology"/>
<dbReference type="RefSeq" id="WP_207599883.1">
    <property type="nucleotide sequence ID" value="NZ_JAFNJU010000007.1"/>
</dbReference>
<protein>
    <recommendedName>
        <fullName evidence="4 5">Flagellar hook-basal body complex protein FliE</fullName>
    </recommendedName>
</protein>
<reference evidence="6" key="1">
    <citation type="submission" date="2021-03" db="EMBL/GenBank/DDBJ databases">
        <title>Proteiniclasticum marinus sp. nov., isolated from tidal flat sediment.</title>
        <authorList>
            <person name="Namirimu T."/>
            <person name="Yang J.-A."/>
            <person name="Yang S.-H."/>
            <person name="Kim Y.-J."/>
            <person name="Kwon K.K."/>
        </authorList>
    </citation>
    <scope>NUCLEOTIDE SEQUENCE</scope>
    <source>
        <strain evidence="6">SCR006</strain>
    </source>
</reference>
<dbReference type="EMBL" id="JAFNJU010000007">
    <property type="protein sequence ID" value="MBO1265360.1"/>
    <property type="molecule type" value="Genomic_DNA"/>
</dbReference>
<gene>
    <name evidence="4 6" type="primary">fliE</name>
    <name evidence="6" type="ORF">J3A84_09990</name>
</gene>
<sequence>MTQFISSYSTILDRYNNLIDQGNGPARKADEKEMESLGLGVSFGDMFTSQLDKLNTSQIQADELAMDFASGNTEDLHEVMIAAEEARISMELAVQVRNKIIEAYKELSSMQL</sequence>
<evidence type="ECO:0000256" key="5">
    <source>
        <dbReference type="NCBIfam" id="TIGR00205"/>
    </source>
</evidence>
<dbReference type="PANTHER" id="PTHR34653:SF1">
    <property type="entry name" value="FLAGELLAR HOOK-BASAL BODY COMPLEX PROTEIN FLIE"/>
    <property type="match status" value="1"/>
</dbReference>
<keyword evidence="7" id="KW-1185">Reference proteome</keyword>